<dbReference type="InterPro" id="IPR002075">
    <property type="entry name" value="NTF2_dom"/>
</dbReference>
<evidence type="ECO:0008006" key="13">
    <source>
        <dbReference type="Google" id="ProtNLM"/>
    </source>
</evidence>
<evidence type="ECO:0000256" key="1">
    <source>
        <dbReference type="ARBA" id="ARBA00004123"/>
    </source>
</evidence>
<keyword evidence="4" id="KW-0433">Leucine-rich repeat</keyword>
<dbReference type="SMART" id="SM00804">
    <property type="entry name" value="TAP_C"/>
    <property type="match status" value="1"/>
</dbReference>
<dbReference type="SUPFAM" id="SSF46934">
    <property type="entry name" value="UBA-like"/>
    <property type="match status" value="1"/>
</dbReference>
<dbReference type="EMBL" id="CANTUO010000001">
    <property type="protein sequence ID" value="CAI5755942.1"/>
    <property type="molecule type" value="Genomic_DNA"/>
</dbReference>
<dbReference type="OrthoDB" id="25872at2759"/>
<reference evidence="11" key="1">
    <citation type="submission" date="2022-12" db="EMBL/GenBank/DDBJ databases">
        <authorList>
            <person name="Brejova B."/>
        </authorList>
    </citation>
    <scope>NUCLEOTIDE SEQUENCE</scope>
</reference>
<evidence type="ECO:0000256" key="8">
    <source>
        <dbReference type="SAM" id="MobiDB-lite"/>
    </source>
</evidence>
<evidence type="ECO:0000256" key="2">
    <source>
        <dbReference type="ARBA" id="ARBA00009285"/>
    </source>
</evidence>
<keyword evidence="5" id="KW-0677">Repeat</keyword>
<dbReference type="InterPro" id="IPR030217">
    <property type="entry name" value="NXF_fam"/>
</dbReference>
<dbReference type="InterPro" id="IPR018222">
    <property type="entry name" value="Nuclear_transport_factor_2_euk"/>
</dbReference>
<name>A0A9W4XES7_9ASCO</name>
<dbReference type="GO" id="GO:0016973">
    <property type="term" value="P:poly(A)+ mRNA export from nucleus"/>
    <property type="evidence" value="ECO:0007669"/>
    <property type="project" value="TreeGrafter"/>
</dbReference>
<feature type="compositionally biased region" description="Low complexity" evidence="8">
    <location>
        <begin position="24"/>
        <end position="34"/>
    </location>
</feature>
<dbReference type="InterPro" id="IPR057125">
    <property type="entry name" value="NXF1/2/3/5-like_LRR"/>
</dbReference>
<feature type="compositionally biased region" description="Polar residues" evidence="8">
    <location>
        <begin position="518"/>
        <end position="537"/>
    </location>
</feature>
<dbReference type="AlphaFoldDB" id="A0A9W4XES7"/>
<protein>
    <recommendedName>
        <fullName evidence="13">mRNA export factor MEX67</fullName>
    </recommendedName>
</protein>
<evidence type="ECO:0000259" key="9">
    <source>
        <dbReference type="PROSITE" id="PS50177"/>
    </source>
</evidence>
<proteinExistence type="inferred from homology"/>
<evidence type="ECO:0000259" key="10">
    <source>
        <dbReference type="PROSITE" id="PS51281"/>
    </source>
</evidence>
<feature type="domain" description="NTF2" evidence="9">
    <location>
        <begin position="318"/>
        <end position="503"/>
    </location>
</feature>
<evidence type="ECO:0000256" key="3">
    <source>
        <dbReference type="ARBA" id="ARBA00022448"/>
    </source>
</evidence>
<dbReference type="InterPro" id="IPR032710">
    <property type="entry name" value="NTF2-like_dom_sf"/>
</dbReference>
<dbReference type="PROSITE" id="PS51281">
    <property type="entry name" value="TAP_C"/>
    <property type="match status" value="1"/>
</dbReference>
<dbReference type="Pfam" id="PF18444">
    <property type="entry name" value="RRM_9"/>
    <property type="match status" value="1"/>
</dbReference>
<comment type="similarity">
    <text evidence="2">Belongs to the NXF family.</text>
</comment>
<keyword evidence="6" id="KW-0509">mRNA transport</keyword>
<evidence type="ECO:0000256" key="6">
    <source>
        <dbReference type="ARBA" id="ARBA00022816"/>
    </source>
</evidence>
<keyword evidence="7" id="KW-0539">Nucleus</keyword>
<feature type="region of interest" description="Disordered" evidence="8">
    <location>
        <begin position="1"/>
        <end position="39"/>
    </location>
</feature>
<accession>A0A9W4XES7</accession>
<gene>
    <name evidence="11" type="ORF">CANVERA_P0459</name>
</gene>
<dbReference type="Gene3D" id="1.10.8.10">
    <property type="entry name" value="DNA helicase RuvA subunit, C-terminal domain"/>
    <property type="match status" value="1"/>
</dbReference>
<sequence>MSYRGRGRGGFHNSFGGGVGGGTNQQNNNRANFGHHSQQQQIDAFTNSNQFPVEIMGWSGASSSECINFISRKCKVVVQNYSVDSNTGILKGYVKNEQQANLLLNWSGVKFAGQSLRFIKGTSNQASTTTSSSSTIETITQFLKTRYNPEIKMLNLSNVKQDPALNTHGFFSSVSITAKFFPALFKVANDLSLEVISIDLSNNELSELNQLVSLPQSFPKLQNLSFQNNQFNRIKVFETWKNKLNNLRELIIFDNPIVININTPQDINNLKLEFMKLFPRLVVLNGEILRDEPKLNMNLTFPFDSNSMFFENDDSRNLATNFLANFFKLWDSNRGDLMILYQNESQFSMQVDTSHPYLIDSNNSTDFGNYLSNSRNLTRVSGMNSRMNKLAIGQEAIFKSFQQLPKTQHELINKPNLFSVECYKFPSNNLNGLIITIHGIFEEIGQPELEQSNNNIPSGPRSRYIPQNKHKRHPLSKKCFDRTFTVIPDLQGSMIVASDLLLIRPYTSENAWEKSKEQPNITTQPQPVNTPSPAQQANIPSIENLPLEIKNNLSPMNQEILVKILIETKLTIQYALMLCEQSNWNYQLCMDNFKNSVASLPREAFV</sequence>
<dbReference type="Proteomes" id="UP001152885">
    <property type="component" value="Unassembled WGS sequence"/>
</dbReference>
<keyword evidence="12" id="KW-1185">Reference proteome</keyword>
<organism evidence="11 12">
    <name type="scientific">Candida verbasci</name>
    <dbReference type="NCBI Taxonomy" id="1227364"/>
    <lineage>
        <taxon>Eukaryota</taxon>
        <taxon>Fungi</taxon>
        <taxon>Dikarya</taxon>
        <taxon>Ascomycota</taxon>
        <taxon>Saccharomycotina</taxon>
        <taxon>Pichiomycetes</taxon>
        <taxon>Debaryomycetaceae</taxon>
        <taxon>Candida/Lodderomyces clade</taxon>
        <taxon>Candida</taxon>
    </lineage>
</organism>
<feature type="domain" description="TAP-C" evidence="10">
    <location>
        <begin position="555"/>
        <end position="606"/>
    </location>
</feature>
<dbReference type="Pfam" id="PF24048">
    <property type="entry name" value="LRR_NXF1-5"/>
    <property type="match status" value="1"/>
</dbReference>
<dbReference type="Pfam" id="PF03943">
    <property type="entry name" value="TAP_C"/>
    <property type="match status" value="1"/>
</dbReference>
<dbReference type="Pfam" id="PF22602">
    <property type="entry name" value="NXF_NTF2"/>
    <property type="match status" value="1"/>
</dbReference>
<feature type="region of interest" description="Disordered" evidence="8">
    <location>
        <begin position="513"/>
        <end position="537"/>
    </location>
</feature>
<dbReference type="InterPro" id="IPR005637">
    <property type="entry name" value="TAP_C_dom"/>
</dbReference>
<comment type="subcellular location">
    <subcellularLocation>
        <location evidence="1">Nucleus</location>
    </subcellularLocation>
</comment>
<dbReference type="GO" id="GO:0005634">
    <property type="term" value="C:nucleus"/>
    <property type="evidence" value="ECO:0007669"/>
    <property type="project" value="UniProtKB-SubCell"/>
</dbReference>
<dbReference type="Gene3D" id="3.10.450.50">
    <property type="match status" value="1"/>
</dbReference>
<dbReference type="PANTHER" id="PTHR10662:SF22">
    <property type="entry name" value="NUCLEAR RNA EXPORT FACTOR 1"/>
    <property type="match status" value="1"/>
</dbReference>
<dbReference type="Gene3D" id="3.80.10.10">
    <property type="entry name" value="Ribonuclease Inhibitor"/>
    <property type="match status" value="1"/>
</dbReference>
<evidence type="ECO:0000256" key="4">
    <source>
        <dbReference type="ARBA" id="ARBA00022614"/>
    </source>
</evidence>
<keyword evidence="3" id="KW-0813">Transport</keyword>
<dbReference type="SUPFAM" id="SSF52058">
    <property type="entry name" value="L domain-like"/>
    <property type="match status" value="1"/>
</dbReference>
<comment type="caution">
    <text evidence="11">The sequence shown here is derived from an EMBL/GenBank/DDBJ whole genome shotgun (WGS) entry which is preliminary data.</text>
</comment>
<evidence type="ECO:0000313" key="12">
    <source>
        <dbReference type="Proteomes" id="UP001152885"/>
    </source>
</evidence>
<dbReference type="InterPro" id="IPR032675">
    <property type="entry name" value="LRR_dom_sf"/>
</dbReference>
<evidence type="ECO:0000256" key="5">
    <source>
        <dbReference type="ARBA" id="ARBA00022737"/>
    </source>
</evidence>
<dbReference type="PROSITE" id="PS50177">
    <property type="entry name" value="NTF2_DOMAIN"/>
    <property type="match status" value="1"/>
</dbReference>
<dbReference type="SUPFAM" id="SSF54427">
    <property type="entry name" value="NTF2-like"/>
    <property type="match status" value="1"/>
</dbReference>
<dbReference type="GO" id="GO:0003723">
    <property type="term" value="F:RNA binding"/>
    <property type="evidence" value="ECO:0007669"/>
    <property type="project" value="TreeGrafter"/>
</dbReference>
<dbReference type="InterPro" id="IPR040736">
    <property type="entry name" value="Mex67_RRM"/>
</dbReference>
<feature type="region of interest" description="Disordered" evidence="8">
    <location>
        <begin position="451"/>
        <end position="472"/>
    </location>
</feature>
<dbReference type="InterPro" id="IPR009060">
    <property type="entry name" value="UBA-like_sf"/>
</dbReference>
<dbReference type="PANTHER" id="PTHR10662">
    <property type="entry name" value="NUCLEAR RNA EXPORT FACTOR"/>
    <property type="match status" value="1"/>
</dbReference>
<evidence type="ECO:0000256" key="7">
    <source>
        <dbReference type="ARBA" id="ARBA00023242"/>
    </source>
</evidence>
<evidence type="ECO:0000313" key="11">
    <source>
        <dbReference type="EMBL" id="CAI5755942.1"/>
    </source>
</evidence>